<keyword evidence="1" id="KW-1133">Transmembrane helix</keyword>
<reference evidence="4" key="1">
    <citation type="submission" date="2016-06" db="UniProtKB">
        <authorList>
            <consortium name="WormBaseParasite"/>
        </authorList>
    </citation>
    <scope>IDENTIFICATION</scope>
</reference>
<dbReference type="WBParaSite" id="SSLN_0000445201-mRNA-1">
    <property type="protein sequence ID" value="SSLN_0000445201-mRNA-1"/>
    <property type="gene ID" value="SSLN_0000445201"/>
</dbReference>
<dbReference type="AlphaFoldDB" id="A0A183SJA7"/>
<dbReference type="Proteomes" id="UP000275846">
    <property type="component" value="Unassembled WGS sequence"/>
</dbReference>
<evidence type="ECO:0000256" key="1">
    <source>
        <dbReference type="SAM" id="Phobius"/>
    </source>
</evidence>
<name>A0A183SJA7_SCHSO</name>
<gene>
    <name evidence="2" type="ORF">SSLN_LOCUS4305</name>
</gene>
<protein>
    <submittedName>
        <fullName evidence="4">Transmembrane protein 188</fullName>
    </submittedName>
</protein>
<keyword evidence="1" id="KW-0472">Membrane</keyword>
<sequence>MMAGQSLARIQFRPVVGRCTRAGPRGEAVRLSEDWVNSTLRPQSKKRRCPPGQYIGKIPPIQVARRRLMGDKTEINYKDLKLELKRTLNLHQNLTVYRMSEYQIMAYLEPKRSLLNAQFDAETLFQEMTQITFSPGELFSMTIISLGLAVFFSALTFIIALGSRRGTLAAVDKSIIQKGLSRLWRHVSTAISVNLLWLRMHWRVYRDRRPTWQRRLSAAEAREDRNIFKMGSILRQKAEFEHMEELRTRLVNQVIQLSTEAARKAEIVRKQELQAQEQLLSEKDAQGEEVGLIEQPNIFRLGPLEADPLRLPPYQGPTSLEAYLFPPRREIPSFFFFRDNEFDGDGKGKTGSASEMEG</sequence>
<organism evidence="4">
    <name type="scientific">Schistocephalus solidus</name>
    <name type="common">Tapeworm</name>
    <dbReference type="NCBI Taxonomy" id="70667"/>
    <lineage>
        <taxon>Eukaryota</taxon>
        <taxon>Metazoa</taxon>
        <taxon>Spiralia</taxon>
        <taxon>Lophotrochozoa</taxon>
        <taxon>Platyhelminthes</taxon>
        <taxon>Cestoda</taxon>
        <taxon>Eucestoda</taxon>
        <taxon>Diphyllobothriidea</taxon>
        <taxon>Diphyllobothriidae</taxon>
        <taxon>Schistocephalus</taxon>
    </lineage>
</organism>
<reference evidence="2 3" key="2">
    <citation type="submission" date="2018-11" db="EMBL/GenBank/DDBJ databases">
        <authorList>
            <consortium name="Pathogen Informatics"/>
        </authorList>
    </citation>
    <scope>NUCLEOTIDE SEQUENCE [LARGE SCALE GENOMIC DNA]</scope>
    <source>
        <strain evidence="2 3">NST_G2</strain>
    </source>
</reference>
<keyword evidence="3" id="KW-1185">Reference proteome</keyword>
<keyword evidence="1" id="KW-0812">Transmembrane</keyword>
<feature type="transmembrane region" description="Helical" evidence="1">
    <location>
        <begin position="138"/>
        <end position="163"/>
    </location>
</feature>
<evidence type="ECO:0000313" key="2">
    <source>
        <dbReference type="EMBL" id="VDL90690.1"/>
    </source>
</evidence>
<dbReference type="OrthoDB" id="6231932at2759"/>
<dbReference type="EMBL" id="UYSU01032818">
    <property type="protein sequence ID" value="VDL90690.1"/>
    <property type="molecule type" value="Genomic_DNA"/>
</dbReference>
<accession>A0A183SJA7</accession>
<evidence type="ECO:0000313" key="4">
    <source>
        <dbReference type="WBParaSite" id="SSLN_0000445201-mRNA-1"/>
    </source>
</evidence>
<proteinExistence type="predicted"/>
<evidence type="ECO:0000313" key="3">
    <source>
        <dbReference type="Proteomes" id="UP000275846"/>
    </source>
</evidence>